<evidence type="ECO:0000313" key="3">
    <source>
        <dbReference type="Proteomes" id="UP000034680"/>
    </source>
</evidence>
<gene>
    <name evidence="2" type="ORF">UCDDA912_g10410</name>
</gene>
<sequence>MSAPNIDSLAGQGEFHIKKPGAEPLAHQGHKPGVKVGNDAAPEFSAEVHEPGTAPSKDAFQPNAESDVPGQAQNNVATAQTDALGSLPGATSGSVHNATQFGKPAQGESSAEAHSDKTERRTGVEGHLQYGQSAVTGDGSIEAKVRATGADLEGRAGELKGQKGASGASEGGINWPGAESAEPVSAEALASERR</sequence>
<comment type="caution">
    <text evidence="2">The sequence shown here is derived from an EMBL/GenBank/DDBJ whole genome shotgun (WGS) entry which is preliminary data.</text>
</comment>
<feature type="region of interest" description="Disordered" evidence="1">
    <location>
        <begin position="1"/>
        <end position="194"/>
    </location>
</feature>
<name>A0A0G2F4H1_9PEZI</name>
<proteinExistence type="predicted"/>
<accession>A0A0G2F4H1</accession>
<evidence type="ECO:0000313" key="2">
    <source>
        <dbReference type="EMBL" id="KKY29667.1"/>
    </source>
</evidence>
<reference evidence="2 3" key="1">
    <citation type="submission" date="2015-05" db="EMBL/GenBank/DDBJ databases">
        <title>Distinctive expansion of gene families associated with plant cell wall degradation and secondary metabolism in the genomes of grapevine trunk pathogens.</title>
        <authorList>
            <person name="Lawrence D.P."/>
            <person name="Travadon R."/>
            <person name="Rolshausen P.E."/>
            <person name="Baumgartner K."/>
        </authorList>
    </citation>
    <scope>NUCLEOTIDE SEQUENCE [LARGE SCALE GENOMIC DNA]</scope>
    <source>
        <strain evidence="2">DA912</strain>
    </source>
</reference>
<feature type="compositionally biased region" description="Polar residues" evidence="1">
    <location>
        <begin position="71"/>
        <end position="100"/>
    </location>
</feature>
<dbReference type="AlphaFoldDB" id="A0A0G2F4H1"/>
<dbReference type="EMBL" id="LCUC01000659">
    <property type="protein sequence ID" value="KKY29667.1"/>
    <property type="molecule type" value="Genomic_DNA"/>
</dbReference>
<dbReference type="Proteomes" id="UP000034680">
    <property type="component" value="Unassembled WGS sequence"/>
</dbReference>
<feature type="compositionally biased region" description="Basic and acidic residues" evidence="1">
    <location>
        <begin position="111"/>
        <end position="124"/>
    </location>
</feature>
<feature type="compositionally biased region" description="Basic and acidic residues" evidence="1">
    <location>
        <begin position="152"/>
        <end position="161"/>
    </location>
</feature>
<dbReference type="OrthoDB" id="3260716at2759"/>
<reference evidence="2 3" key="2">
    <citation type="submission" date="2015-05" db="EMBL/GenBank/DDBJ databases">
        <authorList>
            <person name="Morales-Cruz A."/>
            <person name="Amrine K.C."/>
            <person name="Cantu D."/>
        </authorList>
    </citation>
    <scope>NUCLEOTIDE SEQUENCE [LARGE SCALE GENOMIC DNA]</scope>
    <source>
        <strain evidence="2">DA912</strain>
    </source>
</reference>
<organism evidence="2 3">
    <name type="scientific">Diaporthe ampelina</name>
    <dbReference type="NCBI Taxonomy" id="1214573"/>
    <lineage>
        <taxon>Eukaryota</taxon>
        <taxon>Fungi</taxon>
        <taxon>Dikarya</taxon>
        <taxon>Ascomycota</taxon>
        <taxon>Pezizomycotina</taxon>
        <taxon>Sordariomycetes</taxon>
        <taxon>Sordariomycetidae</taxon>
        <taxon>Diaporthales</taxon>
        <taxon>Diaporthaceae</taxon>
        <taxon>Diaporthe</taxon>
    </lineage>
</organism>
<keyword evidence="3" id="KW-1185">Reference proteome</keyword>
<evidence type="ECO:0000256" key="1">
    <source>
        <dbReference type="SAM" id="MobiDB-lite"/>
    </source>
</evidence>
<protein>
    <submittedName>
        <fullName evidence="2">Uncharacterized protein</fullName>
    </submittedName>
</protein>